<protein>
    <submittedName>
        <fullName evidence="2">Uncharacterized protein DUF955</fullName>
    </submittedName>
</protein>
<evidence type="ECO:0000313" key="2">
    <source>
        <dbReference type="EMBL" id="TQL97712.1"/>
    </source>
</evidence>
<dbReference type="PANTHER" id="PTHR43236:SF1">
    <property type="entry name" value="BLL7220 PROTEIN"/>
    <property type="match status" value="1"/>
</dbReference>
<gene>
    <name evidence="2" type="ORF">FB559_3313</name>
</gene>
<proteinExistence type="predicted"/>
<feature type="domain" description="IrrE N-terminal-like" evidence="1">
    <location>
        <begin position="32"/>
        <end position="108"/>
    </location>
</feature>
<sequence length="291" mass="32257">MPPIDIYSAIGDAEVVLMWRPMPRQFGAYINELRSRPGILVNNGLPHAAQRHTAAHELGHHRLGHRSTTDENLDPPDKGWSGWTDEEKVAESFASWFLMPRRAVLTALGRLGLERPQSPDDVYMLALLLGTSYRSTIRHLPNLRLASRDLARQWARVPPKKIKARLDNAALPPTSSSSDVWVIDKNFAGTELTVHLGDRLIVTVTNDAKASIDPPEAFRVMPASAAMPSPTDTSTPTTSAQGLSNALILEVEQIVPSRVEIFGSANSQVNKWAFDVQVEERHSGLARRWIE</sequence>
<evidence type="ECO:0000259" key="1">
    <source>
        <dbReference type="Pfam" id="PF06114"/>
    </source>
</evidence>
<dbReference type="InterPro" id="IPR052345">
    <property type="entry name" value="Rad_response_metalloprotease"/>
</dbReference>
<dbReference type="AlphaFoldDB" id="A0A543CKT6"/>
<keyword evidence="3" id="KW-1185">Reference proteome</keyword>
<dbReference type="PANTHER" id="PTHR43236">
    <property type="entry name" value="ANTITOXIN HIGA1"/>
    <property type="match status" value="1"/>
</dbReference>
<dbReference type="Gene3D" id="1.10.10.2910">
    <property type="match status" value="1"/>
</dbReference>
<dbReference type="EMBL" id="VFOZ01000001">
    <property type="protein sequence ID" value="TQL97712.1"/>
    <property type="molecule type" value="Genomic_DNA"/>
</dbReference>
<accession>A0A543CKT6</accession>
<dbReference type="InterPro" id="IPR010359">
    <property type="entry name" value="IrrE_HExxH"/>
</dbReference>
<comment type="caution">
    <text evidence="2">The sequence shown here is derived from an EMBL/GenBank/DDBJ whole genome shotgun (WGS) entry which is preliminary data.</text>
</comment>
<name>A0A543CKT6_9ACTN</name>
<dbReference type="Pfam" id="PF06114">
    <property type="entry name" value="Peptidase_M78"/>
    <property type="match status" value="1"/>
</dbReference>
<organism evidence="2 3">
    <name type="scientific">Actinoallomurus bryophytorum</name>
    <dbReference type="NCBI Taxonomy" id="1490222"/>
    <lineage>
        <taxon>Bacteria</taxon>
        <taxon>Bacillati</taxon>
        <taxon>Actinomycetota</taxon>
        <taxon>Actinomycetes</taxon>
        <taxon>Streptosporangiales</taxon>
        <taxon>Thermomonosporaceae</taxon>
        <taxon>Actinoallomurus</taxon>
    </lineage>
</organism>
<evidence type="ECO:0000313" key="3">
    <source>
        <dbReference type="Proteomes" id="UP000316096"/>
    </source>
</evidence>
<reference evidence="2 3" key="1">
    <citation type="submission" date="2019-06" db="EMBL/GenBank/DDBJ databases">
        <title>Sequencing the genomes of 1000 actinobacteria strains.</title>
        <authorList>
            <person name="Klenk H.-P."/>
        </authorList>
    </citation>
    <scope>NUCLEOTIDE SEQUENCE [LARGE SCALE GENOMIC DNA]</scope>
    <source>
        <strain evidence="2 3">DSM 102200</strain>
    </source>
</reference>
<dbReference type="Proteomes" id="UP000316096">
    <property type="component" value="Unassembled WGS sequence"/>
</dbReference>